<dbReference type="InterPro" id="IPR004046">
    <property type="entry name" value="GST_C"/>
</dbReference>
<evidence type="ECO:0000259" key="1">
    <source>
        <dbReference type="PROSITE" id="PS50404"/>
    </source>
</evidence>
<keyword evidence="4" id="KW-1185">Reference proteome</keyword>
<feature type="domain" description="GST C-terminal" evidence="2">
    <location>
        <begin position="89"/>
        <end position="209"/>
    </location>
</feature>
<dbReference type="SUPFAM" id="SSF52833">
    <property type="entry name" value="Thioredoxin-like"/>
    <property type="match status" value="1"/>
</dbReference>
<dbReference type="PROSITE" id="PS50404">
    <property type="entry name" value="GST_NTER"/>
    <property type="match status" value="1"/>
</dbReference>
<name>A0ABU0MT33_9PROT</name>
<dbReference type="SFLD" id="SFLDS00019">
    <property type="entry name" value="Glutathione_Transferase_(cytos"/>
    <property type="match status" value="1"/>
</dbReference>
<organism evidence="3 4">
    <name type="scientific">Azospirillum picis</name>
    <dbReference type="NCBI Taxonomy" id="488438"/>
    <lineage>
        <taxon>Bacteria</taxon>
        <taxon>Pseudomonadati</taxon>
        <taxon>Pseudomonadota</taxon>
        <taxon>Alphaproteobacteria</taxon>
        <taxon>Rhodospirillales</taxon>
        <taxon>Azospirillaceae</taxon>
        <taxon>Azospirillum</taxon>
    </lineage>
</organism>
<dbReference type="CDD" id="cd03206">
    <property type="entry name" value="GST_C_7"/>
    <property type="match status" value="1"/>
</dbReference>
<proteinExistence type="predicted"/>
<dbReference type="GO" id="GO:0004364">
    <property type="term" value="F:glutathione transferase activity"/>
    <property type="evidence" value="ECO:0007669"/>
    <property type="project" value="UniProtKB-EC"/>
</dbReference>
<protein>
    <submittedName>
        <fullName evidence="3">Glutathione S-transferase</fullName>
        <ecNumber evidence="3">2.5.1.18</ecNumber>
    </submittedName>
</protein>
<evidence type="ECO:0000313" key="4">
    <source>
        <dbReference type="Proteomes" id="UP001244552"/>
    </source>
</evidence>
<dbReference type="Pfam" id="PF00043">
    <property type="entry name" value="GST_C"/>
    <property type="match status" value="1"/>
</dbReference>
<gene>
    <name evidence="3" type="ORF">QO018_005546</name>
</gene>
<evidence type="ECO:0000259" key="2">
    <source>
        <dbReference type="PROSITE" id="PS50405"/>
    </source>
</evidence>
<dbReference type="SUPFAM" id="SSF47616">
    <property type="entry name" value="GST C-terminal domain-like"/>
    <property type="match status" value="1"/>
</dbReference>
<dbReference type="EC" id="2.5.1.18" evidence="3"/>
<accession>A0ABU0MT33</accession>
<dbReference type="PROSITE" id="PS50405">
    <property type="entry name" value="GST_CTER"/>
    <property type="match status" value="1"/>
</dbReference>
<evidence type="ECO:0000313" key="3">
    <source>
        <dbReference type="EMBL" id="MDQ0536649.1"/>
    </source>
</evidence>
<dbReference type="PANTHER" id="PTHR44051">
    <property type="entry name" value="GLUTATHIONE S-TRANSFERASE-RELATED"/>
    <property type="match status" value="1"/>
</dbReference>
<dbReference type="Proteomes" id="UP001244552">
    <property type="component" value="Unassembled WGS sequence"/>
</dbReference>
<dbReference type="Gene3D" id="1.20.1050.10">
    <property type="match status" value="1"/>
</dbReference>
<dbReference type="InterPro" id="IPR004045">
    <property type="entry name" value="Glutathione_S-Trfase_N"/>
</dbReference>
<dbReference type="InterPro" id="IPR010987">
    <property type="entry name" value="Glutathione-S-Trfase_C-like"/>
</dbReference>
<sequence>MAAPDITLYGTPLSGHAHRVEAFLNILALPYRTVEADAAMRRSAEFRALNPFGEIPVLVDGDRVLADSNAILVYLAERYDAAGQWNPGGADAATSVQRWLSVAAGELRFGPALARILTRWGGPGTLADAQALALRLLDAMERHLADRDWLAAGHPTIADLACYAYVACAPEGGVPLAPYPAVCRWLKRVEAIPRLPPMPGSATADGSGR</sequence>
<keyword evidence="3" id="KW-0808">Transferase</keyword>
<dbReference type="PANTHER" id="PTHR44051:SF2">
    <property type="entry name" value="HYPOTHETICAL GLUTATHIONE S-TRANSFERASE LIKE PROTEIN"/>
    <property type="match status" value="1"/>
</dbReference>
<dbReference type="CDD" id="cd03056">
    <property type="entry name" value="GST_N_4"/>
    <property type="match status" value="1"/>
</dbReference>
<feature type="domain" description="GST N-terminal" evidence="1">
    <location>
        <begin position="4"/>
        <end position="83"/>
    </location>
</feature>
<dbReference type="EMBL" id="JAUSVU010000029">
    <property type="protein sequence ID" value="MDQ0536649.1"/>
    <property type="molecule type" value="Genomic_DNA"/>
</dbReference>
<dbReference type="Gene3D" id="3.40.30.10">
    <property type="entry name" value="Glutaredoxin"/>
    <property type="match status" value="1"/>
</dbReference>
<dbReference type="InterPro" id="IPR040079">
    <property type="entry name" value="Glutathione_S-Trfase"/>
</dbReference>
<reference evidence="3 4" key="1">
    <citation type="submission" date="2023-07" db="EMBL/GenBank/DDBJ databases">
        <title>Genomic Encyclopedia of Type Strains, Phase IV (KMG-IV): sequencing the most valuable type-strain genomes for metagenomic binning, comparative biology and taxonomic classification.</title>
        <authorList>
            <person name="Goeker M."/>
        </authorList>
    </citation>
    <scope>NUCLEOTIDE SEQUENCE [LARGE SCALE GENOMIC DNA]</scope>
    <source>
        <strain evidence="3 4">DSM 19922</strain>
    </source>
</reference>
<dbReference type="InterPro" id="IPR036249">
    <property type="entry name" value="Thioredoxin-like_sf"/>
</dbReference>
<dbReference type="Pfam" id="PF13417">
    <property type="entry name" value="GST_N_3"/>
    <property type="match status" value="1"/>
</dbReference>
<dbReference type="SFLD" id="SFLDG00358">
    <property type="entry name" value="Main_(cytGST)"/>
    <property type="match status" value="1"/>
</dbReference>
<comment type="caution">
    <text evidence="3">The sequence shown here is derived from an EMBL/GenBank/DDBJ whole genome shotgun (WGS) entry which is preliminary data.</text>
</comment>
<dbReference type="InterPro" id="IPR036282">
    <property type="entry name" value="Glutathione-S-Trfase_C_sf"/>
</dbReference>